<evidence type="ECO:0000313" key="2">
    <source>
        <dbReference type="EMBL" id="MBB2148936.1"/>
    </source>
</evidence>
<keyword evidence="3" id="KW-1185">Reference proteome</keyword>
<feature type="signal peptide" evidence="1">
    <location>
        <begin position="1"/>
        <end position="24"/>
    </location>
</feature>
<name>A0ABR6EVF8_9SPHI</name>
<evidence type="ECO:0000256" key="1">
    <source>
        <dbReference type="SAM" id="SignalP"/>
    </source>
</evidence>
<dbReference type="EMBL" id="WNXC01000002">
    <property type="protein sequence ID" value="MBB2148936.1"/>
    <property type="molecule type" value="Genomic_DNA"/>
</dbReference>
<comment type="caution">
    <text evidence="2">The sequence shown here is derived from an EMBL/GenBank/DDBJ whole genome shotgun (WGS) entry which is preliminary data.</text>
</comment>
<dbReference type="PROSITE" id="PS51257">
    <property type="entry name" value="PROKAR_LIPOPROTEIN"/>
    <property type="match status" value="1"/>
</dbReference>
<sequence length="147" mass="16535">MKISRNISVMACLLLILTITSCSSSSEMNKEIAGKYASSSENNYDYFKDTIEVKPTDDGKFDIQTIANWSAAKKDDPQRPNKNKKAGVWNNYGMGEIETATLQASDKTLRITDPMTGTVKVLTVDLEKKTIEEVFKDRTKTIYHKVK</sequence>
<reference evidence="2 3" key="1">
    <citation type="submission" date="2019-11" db="EMBL/GenBank/DDBJ databases">
        <title>Description of Pedobacter sp. LMG 31462T.</title>
        <authorList>
            <person name="Carlier A."/>
            <person name="Qi S."/>
            <person name="Vandamme P."/>
        </authorList>
    </citation>
    <scope>NUCLEOTIDE SEQUENCE [LARGE SCALE GENOMIC DNA]</scope>
    <source>
        <strain evidence="2 3">LMG 31462</strain>
    </source>
</reference>
<evidence type="ECO:0000313" key="3">
    <source>
        <dbReference type="Proteomes" id="UP000636110"/>
    </source>
</evidence>
<proteinExistence type="predicted"/>
<feature type="chain" id="PRO_5045517857" description="Lipocalin-like domain-containing protein" evidence="1">
    <location>
        <begin position="25"/>
        <end position="147"/>
    </location>
</feature>
<organism evidence="2 3">
    <name type="scientific">Pedobacter gandavensis</name>
    <dbReference type="NCBI Taxonomy" id="2679963"/>
    <lineage>
        <taxon>Bacteria</taxon>
        <taxon>Pseudomonadati</taxon>
        <taxon>Bacteroidota</taxon>
        <taxon>Sphingobacteriia</taxon>
        <taxon>Sphingobacteriales</taxon>
        <taxon>Sphingobacteriaceae</taxon>
        <taxon>Pedobacter</taxon>
    </lineage>
</organism>
<dbReference type="RefSeq" id="WP_182955702.1">
    <property type="nucleotide sequence ID" value="NZ_WNXC01000002.1"/>
</dbReference>
<keyword evidence="1" id="KW-0732">Signal</keyword>
<evidence type="ECO:0008006" key="4">
    <source>
        <dbReference type="Google" id="ProtNLM"/>
    </source>
</evidence>
<gene>
    <name evidence="2" type="ORF">GM920_08420</name>
</gene>
<dbReference type="Proteomes" id="UP000636110">
    <property type="component" value="Unassembled WGS sequence"/>
</dbReference>
<protein>
    <recommendedName>
        <fullName evidence="4">Lipocalin-like domain-containing protein</fullName>
    </recommendedName>
</protein>
<accession>A0ABR6EVF8</accession>